<gene>
    <name evidence="3" type="primary">20196626</name>
    <name evidence="2" type="ORF">HELRODRAFT_142800</name>
</gene>
<sequence length="162" mass="18287">RVKFGLPLSEAFKDNVIPVQLLDMLIYIARDGVTTTDLFRRPGNPTDTKNILKKMADGRDVEYSNYNFYTLASVIKKFLLKIPGGIFGIEAENQLLQVLNINEKLLQFDAINKIIRSLPECTQHLISLLFGTWFRMAHHSDHNSMSSESVAKSVAGSLFHTC</sequence>
<proteinExistence type="predicted"/>
<dbReference type="AlphaFoldDB" id="T1EJ76"/>
<dbReference type="CTD" id="20196626"/>
<evidence type="ECO:0000313" key="2">
    <source>
        <dbReference type="EMBL" id="ESN96392.1"/>
    </source>
</evidence>
<dbReference type="RefSeq" id="XP_009025563.1">
    <property type="nucleotide sequence ID" value="XM_009027315.1"/>
</dbReference>
<evidence type="ECO:0000259" key="1">
    <source>
        <dbReference type="PROSITE" id="PS50238"/>
    </source>
</evidence>
<feature type="domain" description="Rho-GAP" evidence="1">
    <location>
        <begin position="6"/>
        <end position="162"/>
    </location>
</feature>
<dbReference type="PANTHER" id="PTHR23179">
    <property type="entry name" value="T-CELL ACTIVATION RHO GTPASE ACTIVATING PROTEIN-RELATED"/>
    <property type="match status" value="1"/>
</dbReference>
<dbReference type="EnsemblMetazoa" id="HelroT142800">
    <property type="protein sequence ID" value="HelroP142800"/>
    <property type="gene ID" value="HelroG142800"/>
</dbReference>
<dbReference type="OMA" id="LIYIARD"/>
<dbReference type="eggNOG" id="KOG4724">
    <property type="taxonomic scope" value="Eukaryota"/>
</dbReference>
<dbReference type="CDD" id="cd00159">
    <property type="entry name" value="RhoGAP"/>
    <property type="match status" value="1"/>
</dbReference>
<dbReference type="SMART" id="SM00324">
    <property type="entry name" value="RhoGAP"/>
    <property type="match status" value="1"/>
</dbReference>
<dbReference type="EMBL" id="KB097495">
    <property type="protein sequence ID" value="ESN96392.1"/>
    <property type="molecule type" value="Genomic_DNA"/>
</dbReference>
<evidence type="ECO:0000313" key="4">
    <source>
        <dbReference type="Proteomes" id="UP000015101"/>
    </source>
</evidence>
<dbReference type="Gene3D" id="1.10.555.10">
    <property type="entry name" value="Rho GTPase activation protein"/>
    <property type="match status" value="1"/>
</dbReference>
<reference evidence="4" key="1">
    <citation type="submission" date="2012-12" db="EMBL/GenBank/DDBJ databases">
        <authorList>
            <person name="Hellsten U."/>
            <person name="Grimwood J."/>
            <person name="Chapman J.A."/>
            <person name="Shapiro H."/>
            <person name="Aerts A."/>
            <person name="Otillar R.P."/>
            <person name="Terry A.Y."/>
            <person name="Boore J.L."/>
            <person name="Simakov O."/>
            <person name="Marletaz F."/>
            <person name="Cho S.-J."/>
            <person name="Edsinger-Gonzales E."/>
            <person name="Havlak P."/>
            <person name="Kuo D.-H."/>
            <person name="Larsson T."/>
            <person name="Lv J."/>
            <person name="Arendt D."/>
            <person name="Savage R."/>
            <person name="Osoegawa K."/>
            <person name="de Jong P."/>
            <person name="Lindberg D.R."/>
            <person name="Seaver E.C."/>
            <person name="Weisblat D.A."/>
            <person name="Putnam N.H."/>
            <person name="Grigoriev I.V."/>
            <person name="Rokhsar D.S."/>
        </authorList>
    </citation>
    <scope>NUCLEOTIDE SEQUENCE</scope>
</reference>
<dbReference type="GeneID" id="20196626"/>
<keyword evidence="4" id="KW-1185">Reference proteome</keyword>
<dbReference type="InParanoid" id="T1EJ76"/>
<reference evidence="3" key="3">
    <citation type="submission" date="2015-06" db="UniProtKB">
        <authorList>
            <consortium name="EnsemblMetazoa"/>
        </authorList>
    </citation>
    <scope>IDENTIFICATION</scope>
</reference>
<dbReference type="HOGENOM" id="CLU_1840125_0_0_1"/>
<dbReference type="STRING" id="6412.T1EJ76"/>
<dbReference type="OrthoDB" id="9994905at2759"/>
<name>T1EJ76_HELRO</name>
<dbReference type="InterPro" id="IPR000198">
    <property type="entry name" value="RhoGAP_dom"/>
</dbReference>
<evidence type="ECO:0000313" key="3">
    <source>
        <dbReference type="EnsemblMetazoa" id="HelroP142800"/>
    </source>
</evidence>
<dbReference type="Proteomes" id="UP000015101">
    <property type="component" value="Unassembled WGS sequence"/>
</dbReference>
<dbReference type="PANTHER" id="PTHR23179:SF27">
    <property type="entry name" value="RHO GTPASE ACTIVATING PROTEIN AT 71E, ISOFORM D"/>
    <property type="match status" value="1"/>
</dbReference>
<dbReference type="GO" id="GO:0007165">
    <property type="term" value="P:signal transduction"/>
    <property type="evidence" value="ECO:0007669"/>
    <property type="project" value="InterPro"/>
</dbReference>
<dbReference type="InterPro" id="IPR008936">
    <property type="entry name" value="Rho_GTPase_activation_prot"/>
</dbReference>
<protein>
    <recommendedName>
        <fullName evidence="1">Rho-GAP domain-containing protein</fullName>
    </recommendedName>
</protein>
<dbReference type="PROSITE" id="PS50238">
    <property type="entry name" value="RHOGAP"/>
    <property type="match status" value="1"/>
</dbReference>
<reference evidence="2 4" key="2">
    <citation type="journal article" date="2013" name="Nature">
        <title>Insights into bilaterian evolution from three spiralian genomes.</title>
        <authorList>
            <person name="Simakov O."/>
            <person name="Marletaz F."/>
            <person name="Cho S.J."/>
            <person name="Edsinger-Gonzales E."/>
            <person name="Havlak P."/>
            <person name="Hellsten U."/>
            <person name="Kuo D.H."/>
            <person name="Larsson T."/>
            <person name="Lv J."/>
            <person name="Arendt D."/>
            <person name="Savage R."/>
            <person name="Osoegawa K."/>
            <person name="de Jong P."/>
            <person name="Grimwood J."/>
            <person name="Chapman J.A."/>
            <person name="Shapiro H."/>
            <person name="Aerts A."/>
            <person name="Otillar R.P."/>
            <person name="Terry A.Y."/>
            <person name="Boore J.L."/>
            <person name="Grigoriev I.V."/>
            <person name="Lindberg D.R."/>
            <person name="Seaver E.C."/>
            <person name="Weisblat D.A."/>
            <person name="Putnam N.H."/>
            <person name="Rokhsar D.S."/>
        </authorList>
    </citation>
    <scope>NUCLEOTIDE SEQUENCE</scope>
</reference>
<dbReference type="EMBL" id="AMQM01001385">
    <property type="status" value="NOT_ANNOTATED_CDS"/>
    <property type="molecule type" value="Genomic_DNA"/>
</dbReference>
<accession>T1EJ76</accession>
<dbReference type="SUPFAM" id="SSF48350">
    <property type="entry name" value="GTPase activation domain, GAP"/>
    <property type="match status" value="1"/>
</dbReference>
<dbReference type="Pfam" id="PF00620">
    <property type="entry name" value="RhoGAP"/>
    <property type="match status" value="1"/>
</dbReference>
<organism evidence="3 4">
    <name type="scientific">Helobdella robusta</name>
    <name type="common">Californian leech</name>
    <dbReference type="NCBI Taxonomy" id="6412"/>
    <lineage>
        <taxon>Eukaryota</taxon>
        <taxon>Metazoa</taxon>
        <taxon>Spiralia</taxon>
        <taxon>Lophotrochozoa</taxon>
        <taxon>Annelida</taxon>
        <taxon>Clitellata</taxon>
        <taxon>Hirudinea</taxon>
        <taxon>Rhynchobdellida</taxon>
        <taxon>Glossiphoniidae</taxon>
        <taxon>Helobdella</taxon>
    </lineage>
</organism>
<dbReference type="KEGG" id="hro:HELRODRAFT_142800"/>